<keyword evidence="5" id="KW-0433">Leucine-rich repeat</keyword>
<evidence type="ECO:0000313" key="16">
    <source>
        <dbReference type="Proteomes" id="UP000653305"/>
    </source>
</evidence>
<evidence type="ECO:0000256" key="5">
    <source>
        <dbReference type="ARBA" id="ARBA00022614"/>
    </source>
</evidence>
<dbReference type="FunFam" id="1.10.10.10:FF:000322">
    <property type="entry name" value="Probable disease resistance protein At1g63360"/>
    <property type="match status" value="1"/>
</dbReference>
<dbReference type="InterPro" id="IPR036388">
    <property type="entry name" value="WH-like_DNA-bd_sf"/>
</dbReference>
<dbReference type="EMBL" id="BMAC01001524">
    <property type="protein sequence ID" value="GFQ07493.1"/>
    <property type="molecule type" value="Genomic_DNA"/>
</dbReference>
<organism evidence="15 16">
    <name type="scientific">Phtheirospermum japonicum</name>
    <dbReference type="NCBI Taxonomy" id="374723"/>
    <lineage>
        <taxon>Eukaryota</taxon>
        <taxon>Viridiplantae</taxon>
        <taxon>Streptophyta</taxon>
        <taxon>Embryophyta</taxon>
        <taxon>Tracheophyta</taxon>
        <taxon>Spermatophyta</taxon>
        <taxon>Magnoliopsida</taxon>
        <taxon>eudicotyledons</taxon>
        <taxon>Gunneridae</taxon>
        <taxon>Pentapetalae</taxon>
        <taxon>asterids</taxon>
        <taxon>lamiids</taxon>
        <taxon>Lamiales</taxon>
        <taxon>Orobanchaceae</taxon>
        <taxon>Orobanchaceae incertae sedis</taxon>
        <taxon>Phtheirospermum</taxon>
    </lineage>
</organism>
<dbReference type="InterPro" id="IPR058922">
    <property type="entry name" value="WHD_DRP"/>
</dbReference>
<evidence type="ECO:0000259" key="14">
    <source>
        <dbReference type="Pfam" id="PF23598"/>
    </source>
</evidence>
<dbReference type="Pfam" id="PF23559">
    <property type="entry name" value="WHD_DRP"/>
    <property type="match status" value="1"/>
</dbReference>
<feature type="domain" description="Disease resistance R13L4/SHOC-2-like LRR" evidence="14">
    <location>
        <begin position="547"/>
        <end position="689"/>
    </location>
</feature>
<dbReference type="InterPro" id="IPR002182">
    <property type="entry name" value="NB-ARC"/>
</dbReference>
<dbReference type="Gene3D" id="1.10.8.430">
    <property type="entry name" value="Helical domain of apoptotic protease-activating factors"/>
    <property type="match status" value="1"/>
</dbReference>
<dbReference type="Proteomes" id="UP000653305">
    <property type="component" value="Unassembled WGS sequence"/>
</dbReference>
<keyword evidence="16" id="KW-1185">Reference proteome</keyword>
<comment type="similarity">
    <text evidence="3">Belongs to the disease resistance NB-LRR family.</text>
</comment>
<dbReference type="GO" id="GO:0009626">
    <property type="term" value="P:plant-type hypersensitive response"/>
    <property type="evidence" value="ECO:0007669"/>
    <property type="project" value="UniProtKB-KW"/>
</dbReference>
<evidence type="ECO:0000256" key="3">
    <source>
        <dbReference type="ARBA" id="ARBA00008894"/>
    </source>
</evidence>
<dbReference type="FunFam" id="3.40.50.300:FF:001091">
    <property type="entry name" value="Probable disease resistance protein At1g61300"/>
    <property type="match status" value="1"/>
</dbReference>
<dbReference type="Gene3D" id="3.80.10.10">
    <property type="entry name" value="Ribonuclease Inhibitor"/>
    <property type="match status" value="1"/>
</dbReference>
<keyword evidence="10" id="KW-0067">ATP-binding</keyword>
<evidence type="ECO:0000259" key="13">
    <source>
        <dbReference type="Pfam" id="PF23559"/>
    </source>
</evidence>
<dbReference type="GO" id="GO:0051607">
    <property type="term" value="P:defense response to virus"/>
    <property type="evidence" value="ECO:0007669"/>
    <property type="project" value="UniProtKB-ARBA"/>
</dbReference>
<evidence type="ECO:0000256" key="8">
    <source>
        <dbReference type="ARBA" id="ARBA00022741"/>
    </source>
</evidence>
<protein>
    <submittedName>
        <fullName evidence="15">Putative late blight resistance protein homolog r1b-14</fullName>
    </submittedName>
</protein>
<proteinExistence type="inferred from homology"/>
<accession>A0A830D9U9</accession>
<name>A0A830D9U9_9LAMI</name>
<dbReference type="AlphaFoldDB" id="A0A830D9U9"/>
<dbReference type="GO" id="GO:0043531">
    <property type="term" value="F:ADP binding"/>
    <property type="evidence" value="ECO:0007669"/>
    <property type="project" value="InterPro"/>
</dbReference>
<dbReference type="SUPFAM" id="SSF52058">
    <property type="entry name" value="L domain-like"/>
    <property type="match status" value="1"/>
</dbReference>
<evidence type="ECO:0000256" key="1">
    <source>
        <dbReference type="ARBA" id="ARBA00002074"/>
    </source>
</evidence>
<comment type="caution">
    <text evidence="15">The sequence shown here is derived from an EMBL/GenBank/DDBJ whole genome shotgun (WGS) entry which is preliminary data.</text>
</comment>
<evidence type="ECO:0000256" key="9">
    <source>
        <dbReference type="ARBA" id="ARBA00022821"/>
    </source>
</evidence>
<reference evidence="15" key="1">
    <citation type="submission" date="2020-07" db="EMBL/GenBank/DDBJ databases">
        <title>Ethylene signaling mediates host invasion by parasitic plants.</title>
        <authorList>
            <person name="Yoshida S."/>
        </authorList>
    </citation>
    <scope>NUCLEOTIDE SEQUENCE</scope>
    <source>
        <strain evidence="15">Okayama</strain>
    </source>
</reference>
<dbReference type="SUPFAM" id="SSF52540">
    <property type="entry name" value="P-loop containing nucleoside triphosphate hydrolases"/>
    <property type="match status" value="1"/>
</dbReference>
<feature type="region of interest" description="Disordered" evidence="11">
    <location>
        <begin position="120"/>
        <end position="144"/>
    </location>
</feature>
<dbReference type="Pfam" id="PF23598">
    <property type="entry name" value="LRR_14"/>
    <property type="match status" value="1"/>
</dbReference>
<evidence type="ECO:0000256" key="11">
    <source>
        <dbReference type="SAM" id="MobiDB-lite"/>
    </source>
</evidence>
<dbReference type="Gene3D" id="1.10.10.10">
    <property type="entry name" value="Winged helix-like DNA-binding domain superfamily/Winged helix DNA-binding domain"/>
    <property type="match status" value="1"/>
</dbReference>
<dbReference type="InterPro" id="IPR027417">
    <property type="entry name" value="P-loop_NTPase"/>
</dbReference>
<dbReference type="Gene3D" id="3.40.50.300">
    <property type="entry name" value="P-loop containing nucleotide triphosphate hydrolases"/>
    <property type="match status" value="1"/>
</dbReference>
<feature type="domain" description="Disease resistance protein winged helix" evidence="13">
    <location>
        <begin position="417"/>
        <end position="486"/>
    </location>
</feature>
<dbReference type="InterPro" id="IPR055414">
    <property type="entry name" value="LRR_R13L4/SHOC2-like"/>
</dbReference>
<evidence type="ECO:0000313" key="15">
    <source>
        <dbReference type="EMBL" id="GFQ07493.1"/>
    </source>
</evidence>
<dbReference type="InterPro" id="IPR044974">
    <property type="entry name" value="Disease_R_plants"/>
</dbReference>
<feature type="domain" description="NB-ARC" evidence="12">
    <location>
        <begin position="148"/>
        <end position="331"/>
    </location>
</feature>
<dbReference type="InterPro" id="IPR032675">
    <property type="entry name" value="LRR_dom_sf"/>
</dbReference>
<dbReference type="Pfam" id="PF00931">
    <property type="entry name" value="NB-ARC"/>
    <property type="match status" value="1"/>
</dbReference>
<dbReference type="GO" id="GO:0005737">
    <property type="term" value="C:cytoplasm"/>
    <property type="evidence" value="ECO:0007669"/>
    <property type="project" value="UniProtKB-SubCell"/>
</dbReference>
<evidence type="ECO:0000256" key="6">
    <source>
        <dbReference type="ARBA" id="ARBA00022667"/>
    </source>
</evidence>
<evidence type="ECO:0000256" key="4">
    <source>
        <dbReference type="ARBA" id="ARBA00022490"/>
    </source>
</evidence>
<comment type="subcellular location">
    <subcellularLocation>
        <location evidence="2">Cytoplasm</location>
    </subcellularLocation>
</comment>
<evidence type="ECO:0000256" key="2">
    <source>
        <dbReference type="ARBA" id="ARBA00004496"/>
    </source>
</evidence>
<comment type="function">
    <text evidence="1">Confers resistance to late blight (Phytophthora infestans) races carrying the avirulence gene Avr1. Resistance proteins guard the plant against pathogens that contain an appropriate avirulence protein via an indirect interaction with this avirulence protein. That triggers a defense system including the hypersensitive response, which restricts the pathogen growth.</text>
</comment>
<keyword evidence="7" id="KW-0677">Repeat</keyword>
<keyword evidence="9" id="KW-0611">Plant defense</keyword>
<dbReference type="Gene3D" id="1.20.5.4130">
    <property type="match status" value="1"/>
</dbReference>
<dbReference type="OrthoDB" id="1478287at2759"/>
<dbReference type="GO" id="GO:0005524">
    <property type="term" value="F:ATP binding"/>
    <property type="evidence" value="ECO:0007669"/>
    <property type="project" value="UniProtKB-KW"/>
</dbReference>
<gene>
    <name evidence="15" type="ORF">PHJA_002893400</name>
</gene>
<evidence type="ECO:0000256" key="10">
    <source>
        <dbReference type="ARBA" id="ARBA00022840"/>
    </source>
</evidence>
<keyword evidence="8" id="KW-0547">Nucleotide-binding</keyword>
<keyword evidence="6" id="KW-0381">Hypersensitive response</keyword>
<dbReference type="PANTHER" id="PTHR23155:SF1152">
    <property type="entry name" value="AAA+ ATPASE DOMAIN-CONTAINING PROTEIN"/>
    <property type="match status" value="1"/>
</dbReference>
<evidence type="ECO:0000256" key="7">
    <source>
        <dbReference type="ARBA" id="ARBA00022737"/>
    </source>
</evidence>
<evidence type="ECO:0000259" key="12">
    <source>
        <dbReference type="Pfam" id="PF00931"/>
    </source>
</evidence>
<keyword evidence="4" id="KW-0963">Cytoplasm</keyword>
<dbReference type="PRINTS" id="PR00364">
    <property type="entry name" value="DISEASERSIST"/>
</dbReference>
<dbReference type="InterPro" id="IPR042197">
    <property type="entry name" value="Apaf_helical"/>
</dbReference>
<dbReference type="PANTHER" id="PTHR23155">
    <property type="entry name" value="DISEASE RESISTANCE PROTEIN RP"/>
    <property type="match status" value="1"/>
</dbReference>
<sequence length="867" mass="98871">MAYAAVVSLVQILKQSQQSPFLNPNPQILQTLYDKLCSLQSHLEKIYPVKKSIRKTVNGLEIQIRDEIYKAQDTIESFLSNQSLKSQSDLSSTSTFLQDLQKIVSTIDPITETAKKIADSIQKDPQTGGLNPLPPSKPGSRSTRIVGQEKDLELVTGQLLKEIPQLQVVPIMGMPGIGKTTLAKSVYDDPRIERRYYTRAWVTVSSEYHVGEIFLKILGSMENMGQKSDVSDAMKKLGDRVSQQSEEHLSVQLYQSLFNTRYLIVIDDMWDQGVWDRVRKSFPDNKNGSRILLTTRIAQVADYAKSSDFRHVMSPLSLENSWTLLCDRVFGGANCPPQLVDVGRKIAENCGGLPLSLTVVGGQLSQERKTVEYWKIVEEDINAATSNSEEPYLEILSLSYNHLPGRLKGCFLYMGAFPEDSEIIVSKLIKLWVAEGFLTPRPDGLEQVAQQYLNDLIDRNLILVRKFSSDGQIKSCGIHDSIRDLAVNESRGEKFFHSINRYVRELSEGTKTQRRLSVHKNILMCMEDVYHCTKSVTLARTLVYAGPHHHHPMPFCLTFDLLRVLDALTVFFIEFPNEIVKLIHLRYLSFTYNRKLPPSISKLRNLQILIVRRHPKNIILGTSILPDEIWNMPQLRHLVFTESRLPDFSRTSSVLFENLQSLSNVDASCFTERVLQNMPNLKKLGVWIEGPRSVQFHINQLRQLEAFKFTVLNPVPGEKIDFLPKLIFPDTLKKLSLSGCGIAWEDMTVIGQLPFLEVLKLREFAFQGAEWYPEEDEFRELKFLLLESLDLEYWEADDSHFPSLERLIINHCYDLEDIPSDIGNIGGLQLIELVDCSPSAVKSARTIKEQQKDLKKGFQVRIYSSWE</sequence>